<dbReference type="Proteomes" id="UP000095200">
    <property type="component" value="Unassembled WGS sequence"/>
</dbReference>
<accession>A0A194AHU2</accession>
<reference evidence="2" key="1">
    <citation type="submission" date="2016-06" db="EMBL/GenBank/DDBJ databases">
        <title>Draft genome sequence of Desulfoplanes formicivorans strain Pf12B.</title>
        <authorList>
            <person name="Watanabe M."/>
            <person name="Kojima H."/>
            <person name="Fukui M."/>
        </authorList>
    </citation>
    <scope>NUCLEOTIDE SEQUENCE [LARGE SCALE GENOMIC DNA]</scope>
    <source>
        <strain evidence="2">Pf12B</strain>
    </source>
</reference>
<name>A0A194AHU2_9BACT</name>
<sequence length="88" mass="9792">MELNAWKAQLYDILVAADKLSGDDMSKMQHTLDMITSTVGELESIKDQMLEACPSTVDQEKVIGSKLEQLRNEYSKALEILPSGWFGG</sequence>
<comment type="caution">
    <text evidence="1">The sequence shown here is derived from an EMBL/GenBank/DDBJ whole genome shotgun (WGS) entry which is preliminary data.</text>
</comment>
<gene>
    <name evidence="1" type="ORF">DPF_1355</name>
</gene>
<keyword evidence="2" id="KW-1185">Reference proteome</keyword>
<dbReference type="EMBL" id="BDFE01000015">
    <property type="protein sequence ID" value="GAU08641.1"/>
    <property type="molecule type" value="Genomic_DNA"/>
</dbReference>
<organism evidence="1 2">
    <name type="scientific">Desulfoplanes formicivorans</name>
    <dbReference type="NCBI Taxonomy" id="1592317"/>
    <lineage>
        <taxon>Bacteria</taxon>
        <taxon>Pseudomonadati</taxon>
        <taxon>Thermodesulfobacteriota</taxon>
        <taxon>Desulfovibrionia</taxon>
        <taxon>Desulfovibrionales</taxon>
        <taxon>Desulfoplanaceae</taxon>
        <taxon>Desulfoplanes</taxon>
    </lineage>
</organism>
<evidence type="ECO:0000313" key="2">
    <source>
        <dbReference type="Proteomes" id="UP000095200"/>
    </source>
</evidence>
<dbReference type="AlphaFoldDB" id="A0A194AHU2"/>
<evidence type="ECO:0000313" key="1">
    <source>
        <dbReference type="EMBL" id="GAU08641.1"/>
    </source>
</evidence>
<protein>
    <submittedName>
        <fullName evidence="1">Uncharacterized protein</fullName>
    </submittedName>
</protein>
<proteinExistence type="predicted"/>